<evidence type="ECO:0000256" key="11">
    <source>
        <dbReference type="ARBA" id="ARBA00025736"/>
    </source>
</evidence>
<evidence type="ECO:0000256" key="8">
    <source>
        <dbReference type="ARBA" id="ARBA00023170"/>
    </source>
</evidence>
<dbReference type="GO" id="GO:0004953">
    <property type="term" value="F:icosanoid receptor activity"/>
    <property type="evidence" value="ECO:0007669"/>
    <property type="project" value="UniProtKB-ARBA"/>
</dbReference>
<reference evidence="14 15" key="1">
    <citation type="journal article" date="2018" name="Nat. Ecol. Evol.">
        <title>Shark genomes provide insights into elasmobranch evolution and the origin of vertebrates.</title>
        <authorList>
            <person name="Hara Y"/>
            <person name="Yamaguchi K"/>
            <person name="Onimaru K"/>
            <person name="Kadota M"/>
            <person name="Koyanagi M"/>
            <person name="Keeley SD"/>
            <person name="Tatsumi K"/>
            <person name="Tanaka K"/>
            <person name="Motone F"/>
            <person name="Kageyama Y"/>
            <person name="Nozu R"/>
            <person name="Adachi N"/>
            <person name="Nishimura O"/>
            <person name="Nakagawa R"/>
            <person name="Tanegashima C"/>
            <person name="Kiyatake I"/>
            <person name="Matsumoto R"/>
            <person name="Murakumo K"/>
            <person name="Nishida K"/>
            <person name="Terakita A"/>
            <person name="Kuratani S"/>
            <person name="Sato K"/>
            <person name="Hyodo S Kuraku.S."/>
        </authorList>
    </citation>
    <scope>NUCLEOTIDE SEQUENCE [LARGE SCALE GENOMIC DNA]</scope>
</reference>
<dbReference type="GO" id="GO:0004875">
    <property type="term" value="F:complement receptor activity"/>
    <property type="evidence" value="ECO:0007669"/>
    <property type="project" value="TreeGrafter"/>
</dbReference>
<evidence type="ECO:0000256" key="7">
    <source>
        <dbReference type="ARBA" id="ARBA00023136"/>
    </source>
</evidence>
<feature type="transmembrane region" description="Helical" evidence="12">
    <location>
        <begin position="186"/>
        <end position="210"/>
    </location>
</feature>
<evidence type="ECO:0000256" key="12">
    <source>
        <dbReference type="SAM" id="Phobius"/>
    </source>
</evidence>
<dbReference type="PANTHER" id="PTHR24225">
    <property type="entry name" value="CHEMOTACTIC RECEPTOR"/>
    <property type="match status" value="1"/>
</dbReference>
<dbReference type="OMA" id="CCHRPRT"/>
<dbReference type="GO" id="GO:0007204">
    <property type="term" value="P:positive regulation of cytosolic calcium ion concentration"/>
    <property type="evidence" value="ECO:0007669"/>
    <property type="project" value="TreeGrafter"/>
</dbReference>
<evidence type="ECO:0000256" key="6">
    <source>
        <dbReference type="ARBA" id="ARBA00023040"/>
    </source>
</evidence>
<accession>A0A401S9D7</accession>
<name>A0A401S9D7_CHIPU</name>
<evidence type="ECO:0000256" key="10">
    <source>
        <dbReference type="ARBA" id="ARBA00023224"/>
    </source>
</evidence>
<dbReference type="SUPFAM" id="SSF81321">
    <property type="entry name" value="Family A G protein-coupled receptor-like"/>
    <property type="match status" value="1"/>
</dbReference>
<dbReference type="InterPro" id="IPR000826">
    <property type="entry name" value="Formyl_rcpt-rel"/>
</dbReference>
<evidence type="ECO:0000313" key="14">
    <source>
        <dbReference type="EMBL" id="GCC27012.1"/>
    </source>
</evidence>
<evidence type="ECO:0000256" key="2">
    <source>
        <dbReference type="ARBA" id="ARBA00022475"/>
    </source>
</evidence>
<evidence type="ECO:0000256" key="1">
    <source>
        <dbReference type="ARBA" id="ARBA00004651"/>
    </source>
</evidence>
<feature type="transmembrane region" description="Helical" evidence="12">
    <location>
        <begin position="45"/>
        <end position="74"/>
    </location>
</feature>
<evidence type="ECO:0000313" key="15">
    <source>
        <dbReference type="Proteomes" id="UP000287033"/>
    </source>
</evidence>
<feature type="transmembrane region" description="Helical" evidence="12">
    <location>
        <begin position="230"/>
        <end position="250"/>
    </location>
</feature>
<proteinExistence type="inferred from homology"/>
<gene>
    <name evidence="14" type="ORF">chiPu_0005433</name>
</gene>
<keyword evidence="10" id="KW-0807">Transducer</keyword>
<feature type="domain" description="G-protein coupled receptors family 1 profile" evidence="13">
    <location>
        <begin position="1"/>
        <end position="247"/>
    </location>
</feature>
<comment type="similarity">
    <text evidence="11">Belongs to the chemokine-like receptor (CMKLR) family.</text>
</comment>
<keyword evidence="7 12" id="KW-0472">Membrane</keyword>
<dbReference type="InterPro" id="IPR017452">
    <property type="entry name" value="GPCR_Rhodpsn_7TM"/>
</dbReference>
<feature type="transmembrane region" description="Helical" evidence="12">
    <location>
        <begin position="95"/>
        <end position="115"/>
    </location>
</feature>
<dbReference type="Proteomes" id="UP000287033">
    <property type="component" value="Unassembled WGS sequence"/>
</dbReference>
<dbReference type="OrthoDB" id="5980579at2759"/>
<dbReference type="EMBL" id="BEZZ01000147">
    <property type="protein sequence ID" value="GCC27012.1"/>
    <property type="molecule type" value="Genomic_DNA"/>
</dbReference>
<dbReference type="GO" id="GO:0006954">
    <property type="term" value="P:inflammatory response"/>
    <property type="evidence" value="ECO:0007669"/>
    <property type="project" value="TreeGrafter"/>
</dbReference>
<sequence>MVIWIILCTMKQRFPTVILILNLAVADFSVLITLPFWIYSYGDRWVFGASFCTALLYLVHSTMFASVFFIMVMSIERLVAVLYPFTAQKCWRHGLVSNAIIMVWAISFLLAVPVLTEHKAAQAETPHCSQLQDSSQQQEGLLLFETLVGFAIPFLTLSVCNALVAKRIDRMTFQGKSKSVSVTIRVTVAFAVCWLPYHIRNLFIISSALSKSSSPEASKMLLQLAEKIENLVGALAVSNSCINPILYAFAARRIQNNFMISGIAKLFQQLHNSSANKYAKESTSRRANSQQSRC</sequence>
<evidence type="ECO:0000256" key="3">
    <source>
        <dbReference type="ARBA" id="ARBA00022553"/>
    </source>
</evidence>
<organism evidence="14 15">
    <name type="scientific">Chiloscyllium punctatum</name>
    <name type="common">Brownbanded bambooshark</name>
    <name type="synonym">Hemiscyllium punctatum</name>
    <dbReference type="NCBI Taxonomy" id="137246"/>
    <lineage>
        <taxon>Eukaryota</taxon>
        <taxon>Metazoa</taxon>
        <taxon>Chordata</taxon>
        <taxon>Craniata</taxon>
        <taxon>Vertebrata</taxon>
        <taxon>Chondrichthyes</taxon>
        <taxon>Elasmobranchii</taxon>
        <taxon>Galeomorphii</taxon>
        <taxon>Galeoidea</taxon>
        <taxon>Orectolobiformes</taxon>
        <taxon>Hemiscylliidae</taxon>
        <taxon>Chiloscyllium</taxon>
    </lineage>
</organism>
<dbReference type="GO" id="GO:0007200">
    <property type="term" value="P:phospholipase C-activating G protein-coupled receptor signaling pathway"/>
    <property type="evidence" value="ECO:0007669"/>
    <property type="project" value="TreeGrafter"/>
</dbReference>
<keyword evidence="15" id="KW-1185">Reference proteome</keyword>
<evidence type="ECO:0000256" key="5">
    <source>
        <dbReference type="ARBA" id="ARBA00022989"/>
    </source>
</evidence>
<dbReference type="InterPro" id="IPR000276">
    <property type="entry name" value="GPCR_Rhodpsn"/>
</dbReference>
<dbReference type="STRING" id="137246.A0A401S9D7"/>
<keyword evidence="6" id="KW-0297">G-protein coupled receptor</keyword>
<dbReference type="Gene3D" id="1.20.1070.10">
    <property type="entry name" value="Rhodopsin 7-helix transmembrane proteins"/>
    <property type="match status" value="1"/>
</dbReference>
<feature type="transmembrane region" description="Helical" evidence="12">
    <location>
        <begin position="17"/>
        <end position="39"/>
    </location>
</feature>
<feature type="transmembrane region" description="Helical" evidence="12">
    <location>
        <begin position="141"/>
        <end position="165"/>
    </location>
</feature>
<protein>
    <recommendedName>
        <fullName evidence="13">G-protein coupled receptors family 1 profile domain-containing protein</fullName>
    </recommendedName>
</protein>
<dbReference type="PRINTS" id="PR00237">
    <property type="entry name" value="GPCRRHODOPSN"/>
</dbReference>
<keyword evidence="2" id="KW-1003">Cell membrane</keyword>
<keyword evidence="5 12" id="KW-1133">Transmembrane helix</keyword>
<dbReference type="Pfam" id="PF00001">
    <property type="entry name" value="7tm_1"/>
    <property type="match status" value="1"/>
</dbReference>
<evidence type="ECO:0000256" key="4">
    <source>
        <dbReference type="ARBA" id="ARBA00022692"/>
    </source>
</evidence>
<comment type="caution">
    <text evidence="14">The sequence shown here is derived from an EMBL/GenBank/DDBJ whole genome shotgun (WGS) entry which is preliminary data.</text>
</comment>
<dbReference type="PROSITE" id="PS50262">
    <property type="entry name" value="G_PROTEIN_RECEP_F1_2"/>
    <property type="match status" value="1"/>
</dbReference>
<keyword evidence="9" id="KW-0325">Glycoprotein</keyword>
<keyword evidence="8" id="KW-0675">Receptor</keyword>
<dbReference type="GO" id="GO:0005886">
    <property type="term" value="C:plasma membrane"/>
    <property type="evidence" value="ECO:0007669"/>
    <property type="project" value="UniProtKB-SubCell"/>
</dbReference>
<keyword evidence="3" id="KW-0597">Phosphoprotein</keyword>
<evidence type="ECO:0000259" key="13">
    <source>
        <dbReference type="PROSITE" id="PS50262"/>
    </source>
</evidence>
<comment type="subcellular location">
    <subcellularLocation>
        <location evidence="1">Cell membrane</location>
        <topology evidence="1">Multi-pass membrane protein</topology>
    </subcellularLocation>
</comment>
<dbReference type="AlphaFoldDB" id="A0A401S9D7"/>
<keyword evidence="4 12" id="KW-0812">Transmembrane</keyword>
<dbReference type="PANTHER" id="PTHR24225:SF72">
    <property type="entry name" value="G-PROTEIN COUPLED RECEPTORS FAMILY 1 PROFILE DOMAIN-CONTAINING PROTEIN-RELATED"/>
    <property type="match status" value="1"/>
</dbReference>
<evidence type="ECO:0000256" key="9">
    <source>
        <dbReference type="ARBA" id="ARBA00023180"/>
    </source>
</evidence>